<dbReference type="AlphaFoldDB" id="A0A0G3BCU3"/>
<evidence type="ECO:0000313" key="2">
    <source>
        <dbReference type="Proteomes" id="UP000035352"/>
    </source>
</evidence>
<proteinExistence type="predicted"/>
<reference evidence="1 2" key="1">
    <citation type="submission" date="2015-05" db="EMBL/GenBank/DDBJ databases">
        <authorList>
            <person name="Tang B."/>
            <person name="Yu Y."/>
        </authorList>
    </citation>
    <scope>NUCLEOTIDE SEQUENCE [LARGE SCALE GENOMIC DNA]</scope>
    <source>
        <strain evidence="1 2">DSM 7029</strain>
    </source>
</reference>
<dbReference type="EMBL" id="CP011371">
    <property type="protein sequence ID" value="AKJ27152.1"/>
    <property type="molecule type" value="Genomic_DNA"/>
</dbReference>
<protein>
    <submittedName>
        <fullName evidence="1">Uncharacterized protein</fullName>
    </submittedName>
</protein>
<gene>
    <name evidence="1" type="ORF">AAW51_0461</name>
</gene>
<name>A0A0G3BCU3_9BURK</name>
<organism evidence="1 2">
    <name type="scientific">Caldimonas brevitalea</name>
    <dbReference type="NCBI Taxonomy" id="413882"/>
    <lineage>
        <taxon>Bacteria</taxon>
        <taxon>Pseudomonadati</taxon>
        <taxon>Pseudomonadota</taxon>
        <taxon>Betaproteobacteria</taxon>
        <taxon>Burkholderiales</taxon>
        <taxon>Sphaerotilaceae</taxon>
        <taxon>Caldimonas</taxon>
    </lineage>
</organism>
<dbReference type="KEGG" id="pbh:AAW51_0461"/>
<evidence type="ECO:0000313" key="1">
    <source>
        <dbReference type="EMBL" id="AKJ27152.1"/>
    </source>
</evidence>
<accession>A0A0G3BCU3</accession>
<dbReference type="Proteomes" id="UP000035352">
    <property type="component" value="Chromosome"/>
</dbReference>
<keyword evidence="2" id="KW-1185">Reference proteome</keyword>
<sequence length="49" mass="5094">MELRARHAGEPGVDGLLIFNTVPSQVDAALARVGITLLPEDELAPPSVG</sequence>